<dbReference type="EMBL" id="CM042010">
    <property type="protein sequence ID" value="KAI3778400.1"/>
    <property type="molecule type" value="Genomic_DNA"/>
</dbReference>
<gene>
    <name evidence="1" type="ORF">L2E82_07667</name>
</gene>
<evidence type="ECO:0000313" key="2">
    <source>
        <dbReference type="Proteomes" id="UP001055811"/>
    </source>
</evidence>
<name>A0ACB9G5R4_CICIN</name>
<keyword evidence="2" id="KW-1185">Reference proteome</keyword>
<evidence type="ECO:0000313" key="1">
    <source>
        <dbReference type="EMBL" id="KAI3778400.1"/>
    </source>
</evidence>
<dbReference type="Proteomes" id="UP001055811">
    <property type="component" value="Linkage Group LG02"/>
</dbReference>
<sequence>MRKYRGPEATAGYIHNTLKNSSMAVSNMIGPIEKMALSDQPVKGLYFMAVNVPQSLTVTITSYMDQLRVAVGSEKGLIDPIKFRTCTEKAFSMIFDAAVKSK</sequence>
<organism evidence="1 2">
    <name type="scientific">Cichorium intybus</name>
    <name type="common">Chicory</name>
    <dbReference type="NCBI Taxonomy" id="13427"/>
    <lineage>
        <taxon>Eukaryota</taxon>
        <taxon>Viridiplantae</taxon>
        <taxon>Streptophyta</taxon>
        <taxon>Embryophyta</taxon>
        <taxon>Tracheophyta</taxon>
        <taxon>Spermatophyta</taxon>
        <taxon>Magnoliopsida</taxon>
        <taxon>eudicotyledons</taxon>
        <taxon>Gunneridae</taxon>
        <taxon>Pentapetalae</taxon>
        <taxon>asterids</taxon>
        <taxon>campanulids</taxon>
        <taxon>Asterales</taxon>
        <taxon>Asteraceae</taxon>
        <taxon>Cichorioideae</taxon>
        <taxon>Cichorieae</taxon>
        <taxon>Cichoriinae</taxon>
        <taxon>Cichorium</taxon>
    </lineage>
</organism>
<proteinExistence type="predicted"/>
<accession>A0ACB9G5R4</accession>
<reference evidence="2" key="1">
    <citation type="journal article" date="2022" name="Mol. Ecol. Resour.">
        <title>The genomes of chicory, endive, great burdock and yacon provide insights into Asteraceae palaeo-polyploidization history and plant inulin production.</title>
        <authorList>
            <person name="Fan W."/>
            <person name="Wang S."/>
            <person name="Wang H."/>
            <person name="Wang A."/>
            <person name="Jiang F."/>
            <person name="Liu H."/>
            <person name="Zhao H."/>
            <person name="Xu D."/>
            <person name="Zhang Y."/>
        </authorList>
    </citation>
    <scope>NUCLEOTIDE SEQUENCE [LARGE SCALE GENOMIC DNA]</scope>
    <source>
        <strain evidence="2">cv. Punajuju</strain>
    </source>
</reference>
<comment type="caution">
    <text evidence="1">The sequence shown here is derived from an EMBL/GenBank/DDBJ whole genome shotgun (WGS) entry which is preliminary data.</text>
</comment>
<reference evidence="1 2" key="2">
    <citation type="journal article" date="2022" name="Mol. Ecol. Resour.">
        <title>The genomes of chicory, endive, great burdock and yacon provide insights into Asteraceae paleo-polyploidization history and plant inulin production.</title>
        <authorList>
            <person name="Fan W."/>
            <person name="Wang S."/>
            <person name="Wang H."/>
            <person name="Wang A."/>
            <person name="Jiang F."/>
            <person name="Liu H."/>
            <person name="Zhao H."/>
            <person name="Xu D."/>
            <person name="Zhang Y."/>
        </authorList>
    </citation>
    <scope>NUCLEOTIDE SEQUENCE [LARGE SCALE GENOMIC DNA]</scope>
    <source>
        <strain evidence="2">cv. Punajuju</strain>
        <tissue evidence="1">Leaves</tissue>
    </source>
</reference>
<protein>
    <submittedName>
        <fullName evidence="1">Uncharacterized protein</fullName>
    </submittedName>
</protein>